<dbReference type="InterPro" id="IPR041049">
    <property type="entry name" value="DUF5615"/>
</dbReference>
<evidence type="ECO:0000259" key="1">
    <source>
        <dbReference type="Pfam" id="PF18480"/>
    </source>
</evidence>
<name>A0A927B0Z8_9BACT</name>
<feature type="domain" description="DUF5615" evidence="1">
    <location>
        <begin position="1"/>
        <end position="105"/>
    </location>
</feature>
<dbReference type="Pfam" id="PF18480">
    <property type="entry name" value="DUF5615"/>
    <property type="match status" value="1"/>
</dbReference>
<protein>
    <submittedName>
        <fullName evidence="2">DUF5615 family PIN-like protein</fullName>
    </submittedName>
</protein>
<dbReference type="EMBL" id="JACXAA010000003">
    <property type="protein sequence ID" value="MBD2753560.1"/>
    <property type="molecule type" value="Genomic_DNA"/>
</dbReference>
<evidence type="ECO:0000313" key="2">
    <source>
        <dbReference type="EMBL" id="MBD2753560.1"/>
    </source>
</evidence>
<gene>
    <name evidence="2" type="ORF">IC230_11710</name>
</gene>
<accession>A0A927B0Z8</accession>
<evidence type="ECO:0000313" key="3">
    <source>
        <dbReference type="Proteomes" id="UP000653797"/>
    </source>
</evidence>
<sequence>MKILADENVDFPVIYLLRDNGFEVLSIAEDDFGTIDENVLAKAVRMNAVLLTADKDFGELRYKFGLPHRGVVFFRLEGLKPAEKAGLILDLFNEQGENLIDAFTVLSGHKTRIIRGG</sequence>
<comment type="caution">
    <text evidence="2">The sequence shown here is derived from an EMBL/GenBank/DDBJ whole genome shotgun (WGS) entry which is preliminary data.</text>
</comment>
<reference evidence="2" key="1">
    <citation type="submission" date="2020-09" db="EMBL/GenBank/DDBJ databases">
        <authorList>
            <person name="Kim M.K."/>
        </authorList>
    </citation>
    <scope>NUCLEOTIDE SEQUENCE</scope>
    <source>
        <strain evidence="2">BT704</strain>
    </source>
</reference>
<dbReference type="Proteomes" id="UP000653797">
    <property type="component" value="Unassembled WGS sequence"/>
</dbReference>
<dbReference type="AlphaFoldDB" id="A0A927B0Z8"/>
<proteinExistence type="predicted"/>
<organism evidence="2 3">
    <name type="scientific">Spirosoma validum</name>
    <dbReference type="NCBI Taxonomy" id="2771355"/>
    <lineage>
        <taxon>Bacteria</taxon>
        <taxon>Pseudomonadati</taxon>
        <taxon>Bacteroidota</taxon>
        <taxon>Cytophagia</taxon>
        <taxon>Cytophagales</taxon>
        <taxon>Cytophagaceae</taxon>
        <taxon>Spirosoma</taxon>
    </lineage>
</organism>
<keyword evidence="3" id="KW-1185">Reference proteome</keyword>
<dbReference type="RefSeq" id="WP_191039162.1">
    <property type="nucleotide sequence ID" value="NZ_JACXAA010000003.1"/>
</dbReference>